<evidence type="ECO:0000313" key="4">
    <source>
        <dbReference type="EMBL" id="MBK6972729.1"/>
    </source>
</evidence>
<evidence type="ECO:0000259" key="3">
    <source>
        <dbReference type="Pfam" id="PF06414"/>
    </source>
</evidence>
<dbReference type="InterPro" id="IPR027417">
    <property type="entry name" value="P-loop_NTPase"/>
</dbReference>
<dbReference type="Proteomes" id="UP000807785">
    <property type="component" value="Unassembled WGS sequence"/>
</dbReference>
<sequence>MIAGPNGSGKSTLINALRRDARFALPALYINADDLQRERRIRDPRQAQQLARDLRAQALDARRDMMYETVMSHPSKIAELQQAASAGYDIALLLVATNDPGVNVRRVAARVAAGGHDVPEVVTRARYARTLALAPAAIGYASRAFVFDNTLAGETGGGLSEQAGLIGDRLALIGRTAAPWARRVVREVNARATELRSLARAVANRGLTPALARLDDSQTSGPIIAVNHHYALQYDETTRSAIVHDRTLLGAIAERLLAQQIIVLRYKDGVASEHTPQRGSSRGE</sequence>
<evidence type="ECO:0000313" key="5">
    <source>
        <dbReference type="Proteomes" id="UP000807785"/>
    </source>
</evidence>
<dbReference type="GO" id="GO:0016301">
    <property type="term" value="F:kinase activity"/>
    <property type="evidence" value="ECO:0007669"/>
    <property type="project" value="InterPro"/>
</dbReference>
<gene>
    <name evidence="4" type="ORF">IPH26_07150</name>
</gene>
<dbReference type="Pfam" id="PF06414">
    <property type="entry name" value="Zeta_toxin"/>
    <property type="match status" value="1"/>
</dbReference>
<reference evidence="4" key="1">
    <citation type="submission" date="2020-10" db="EMBL/GenBank/DDBJ databases">
        <title>Connecting structure to function with the recovery of over 1000 high-quality activated sludge metagenome-assembled genomes encoding full-length rRNA genes using long-read sequencing.</title>
        <authorList>
            <person name="Singleton C.M."/>
            <person name="Petriglieri F."/>
            <person name="Kristensen J.M."/>
            <person name="Kirkegaard R.H."/>
            <person name="Michaelsen T.Y."/>
            <person name="Andersen M.H."/>
            <person name="Karst S.M."/>
            <person name="Dueholm M.S."/>
            <person name="Nielsen P.H."/>
            <person name="Albertsen M."/>
        </authorList>
    </citation>
    <scope>NUCLEOTIDE SEQUENCE</scope>
    <source>
        <strain evidence="4">Bjer_18-Q3-R1-45_BAT3C.347</strain>
    </source>
</reference>
<dbReference type="EMBL" id="JADJEV010000003">
    <property type="protein sequence ID" value="MBK6972729.1"/>
    <property type="molecule type" value="Genomic_DNA"/>
</dbReference>
<evidence type="ECO:0000256" key="1">
    <source>
        <dbReference type="ARBA" id="ARBA00022741"/>
    </source>
</evidence>
<dbReference type="PANTHER" id="PTHR39206">
    <property type="entry name" value="SLL8004 PROTEIN"/>
    <property type="match status" value="1"/>
</dbReference>
<dbReference type="Gene3D" id="3.40.50.300">
    <property type="entry name" value="P-loop containing nucleotide triphosphate hydrolases"/>
    <property type="match status" value="1"/>
</dbReference>
<protein>
    <submittedName>
        <fullName evidence="4">Zeta toxin family protein</fullName>
    </submittedName>
</protein>
<dbReference type="GO" id="GO:0005524">
    <property type="term" value="F:ATP binding"/>
    <property type="evidence" value="ECO:0007669"/>
    <property type="project" value="UniProtKB-KW"/>
</dbReference>
<proteinExistence type="predicted"/>
<organism evidence="4 5">
    <name type="scientific">Candidatus Methylophosphatis roskildensis</name>
    <dbReference type="NCBI Taxonomy" id="2899263"/>
    <lineage>
        <taxon>Bacteria</taxon>
        <taxon>Pseudomonadati</taxon>
        <taxon>Pseudomonadota</taxon>
        <taxon>Betaproteobacteria</taxon>
        <taxon>Nitrosomonadales</taxon>
        <taxon>Sterolibacteriaceae</taxon>
        <taxon>Candidatus Methylophosphatis</taxon>
    </lineage>
</organism>
<comment type="caution">
    <text evidence="4">The sequence shown here is derived from an EMBL/GenBank/DDBJ whole genome shotgun (WGS) entry which is preliminary data.</text>
</comment>
<dbReference type="PANTHER" id="PTHR39206:SF1">
    <property type="entry name" value="SLL8004 PROTEIN"/>
    <property type="match status" value="1"/>
</dbReference>
<feature type="domain" description="Zeta toxin" evidence="3">
    <location>
        <begin position="2"/>
        <end position="118"/>
    </location>
</feature>
<evidence type="ECO:0000256" key="2">
    <source>
        <dbReference type="ARBA" id="ARBA00022840"/>
    </source>
</evidence>
<keyword evidence="2" id="KW-0067">ATP-binding</keyword>
<name>A0A9D7HL73_9PROT</name>
<dbReference type="AlphaFoldDB" id="A0A9D7HL73"/>
<dbReference type="InterPro" id="IPR010488">
    <property type="entry name" value="Zeta_toxin_domain"/>
</dbReference>
<accession>A0A9D7HL73</accession>
<keyword evidence="1" id="KW-0547">Nucleotide-binding</keyword>
<dbReference type="SUPFAM" id="SSF52540">
    <property type="entry name" value="P-loop containing nucleoside triphosphate hydrolases"/>
    <property type="match status" value="1"/>
</dbReference>